<sequence length="60" mass="6828">MEPHHRAAAALFRQLRTLRSLGASGFTARQLGGYAQVDRRELGKVATRKLGYLFQYRQAH</sequence>
<accession>A0ABQ2AAK3</accession>
<dbReference type="Proteomes" id="UP000655550">
    <property type="component" value="Unassembled WGS sequence"/>
</dbReference>
<comment type="caution">
    <text evidence="1">The sequence shown here is derived from an EMBL/GenBank/DDBJ whole genome shotgun (WGS) entry which is preliminary data.</text>
</comment>
<organism evidence="1 2">
    <name type="scientific">Pseudomonas fluvialis</name>
    <dbReference type="NCBI Taxonomy" id="1793966"/>
    <lineage>
        <taxon>Bacteria</taxon>
        <taxon>Pseudomonadati</taxon>
        <taxon>Pseudomonadota</taxon>
        <taxon>Gammaproteobacteria</taxon>
        <taxon>Pseudomonadales</taxon>
        <taxon>Pseudomonadaceae</taxon>
        <taxon>Pseudomonas</taxon>
    </lineage>
</organism>
<dbReference type="EMBL" id="BMDE01000001">
    <property type="protein sequence ID" value="GGH88622.1"/>
    <property type="molecule type" value="Genomic_DNA"/>
</dbReference>
<evidence type="ECO:0000313" key="2">
    <source>
        <dbReference type="Proteomes" id="UP000655550"/>
    </source>
</evidence>
<gene>
    <name evidence="1" type="ORF">GCM10007363_01770</name>
</gene>
<dbReference type="RefSeq" id="WP_133063689.1">
    <property type="nucleotide sequence ID" value="NZ_BMDE01000001.1"/>
</dbReference>
<protein>
    <submittedName>
        <fullName evidence="1">Uncharacterized protein</fullName>
    </submittedName>
</protein>
<name>A0ABQ2AAK3_9PSED</name>
<reference evidence="2" key="1">
    <citation type="journal article" date="2019" name="Int. J. Syst. Evol. Microbiol.">
        <title>The Global Catalogue of Microorganisms (GCM) 10K type strain sequencing project: providing services to taxonomists for standard genome sequencing and annotation.</title>
        <authorList>
            <consortium name="The Broad Institute Genomics Platform"/>
            <consortium name="The Broad Institute Genome Sequencing Center for Infectious Disease"/>
            <person name="Wu L."/>
            <person name="Ma J."/>
        </authorList>
    </citation>
    <scope>NUCLEOTIDE SEQUENCE [LARGE SCALE GENOMIC DNA]</scope>
    <source>
        <strain evidence="2">CCM 8778</strain>
    </source>
</reference>
<evidence type="ECO:0000313" key="1">
    <source>
        <dbReference type="EMBL" id="GGH88622.1"/>
    </source>
</evidence>
<proteinExistence type="predicted"/>
<keyword evidence="2" id="KW-1185">Reference proteome</keyword>